<evidence type="ECO:0000313" key="3">
    <source>
        <dbReference type="Proteomes" id="UP000219281"/>
    </source>
</evidence>
<dbReference type="EMBL" id="OCMT01000004">
    <property type="protein sequence ID" value="SOD20281.1"/>
    <property type="molecule type" value="Genomic_DNA"/>
</dbReference>
<reference evidence="3" key="1">
    <citation type="submission" date="2017-09" db="EMBL/GenBank/DDBJ databases">
        <authorList>
            <person name="Varghese N."/>
            <person name="Submissions S."/>
        </authorList>
    </citation>
    <scope>NUCLEOTIDE SEQUENCE [LARGE SCALE GENOMIC DNA]</scope>
    <source>
        <strain evidence="3">CGMCC 1.12803</strain>
    </source>
</reference>
<organism evidence="2 3">
    <name type="scientific">Pedobacter xixiisoli</name>
    <dbReference type="NCBI Taxonomy" id="1476464"/>
    <lineage>
        <taxon>Bacteria</taxon>
        <taxon>Pseudomonadati</taxon>
        <taxon>Bacteroidota</taxon>
        <taxon>Sphingobacteriia</taxon>
        <taxon>Sphingobacteriales</taxon>
        <taxon>Sphingobacteriaceae</taxon>
        <taxon>Pedobacter</taxon>
    </lineage>
</organism>
<dbReference type="Proteomes" id="UP000219281">
    <property type="component" value="Unassembled WGS sequence"/>
</dbReference>
<dbReference type="Pfam" id="PF11335">
    <property type="entry name" value="DUF3137"/>
    <property type="match status" value="1"/>
</dbReference>
<dbReference type="InterPro" id="IPR021484">
    <property type="entry name" value="DUF3137"/>
</dbReference>
<keyword evidence="1" id="KW-0472">Membrane</keyword>
<dbReference type="RefSeq" id="WP_097133748.1">
    <property type="nucleotide sequence ID" value="NZ_OCMT01000004.1"/>
</dbReference>
<accession>A0A286AEG8</accession>
<keyword evidence="3" id="KW-1185">Reference proteome</keyword>
<keyword evidence="1" id="KW-1133">Transmembrane helix</keyword>
<dbReference type="AlphaFoldDB" id="A0A286AEG8"/>
<protein>
    <recommendedName>
        <fullName evidence="4">Galanin</fullName>
    </recommendedName>
</protein>
<keyword evidence="1" id="KW-0812">Transmembrane</keyword>
<proteinExistence type="predicted"/>
<evidence type="ECO:0000313" key="2">
    <source>
        <dbReference type="EMBL" id="SOD20281.1"/>
    </source>
</evidence>
<sequence>MQLHSQPEMVSVFNELETSRLHIAKQHSRAYWSMGIGAACLLGGFLFGLIEVGVVLLIAGLVTGLIILALVGNKTNAYKLDFKHKIIGAALKQLDDSLQINPQSGISQRDFIDSCLFSQTPDRYKTEDLVYGKIDKTQIHFAEVHAEYKTETQTKNGKQTQWHDIFKGIIFCADFNKNFNGLTVVRPKGFTGAFGKWISQNILGNKRIVELENVNFDKMFTTESGDQVEARYILTPSLMEKLLELNQYANSTISVSFVWSNVYIAFPLNHNYFEAPIFKSLLNAEVLEKDLNMLRLMCHVVQELDLNTRIWTKQ</sequence>
<evidence type="ECO:0000256" key="1">
    <source>
        <dbReference type="SAM" id="Phobius"/>
    </source>
</evidence>
<feature type="transmembrane region" description="Helical" evidence="1">
    <location>
        <begin position="54"/>
        <end position="73"/>
    </location>
</feature>
<feature type="transmembrane region" description="Helical" evidence="1">
    <location>
        <begin position="30"/>
        <end position="48"/>
    </location>
</feature>
<name>A0A286AEG8_9SPHI</name>
<gene>
    <name evidence="2" type="ORF">SAMN06297358_3995</name>
</gene>
<dbReference type="OrthoDB" id="4960523at2"/>
<evidence type="ECO:0008006" key="4">
    <source>
        <dbReference type="Google" id="ProtNLM"/>
    </source>
</evidence>